<sequence length="240" mass="26626">MKQFYKRLKFLIFFIFAISVFMFPRQALAAPLGDIFSSPDSLIVRIQERIEYFFAFNTEQKVVVLDKQAERRLTRAENLVKTGNANKTLSLIKNYETLKERQGGLIIVAPTTVLTEAKERTVQQQARIESIKKEMPGETRKLIETGQVTIIKTMVENIEAKEDVKEVTEFVKELKNVIEPGSLVVLEFAREIAPGAFEVTPGALEVAPGASQTAPGSLEAAPGQVAPGTKDVKPGLETTD</sequence>
<protein>
    <recommendedName>
        <fullName evidence="3">DUF5667 domain-containing protein</fullName>
    </recommendedName>
</protein>
<dbReference type="EMBL" id="MFJR01000015">
    <property type="protein sequence ID" value="OGG25719.1"/>
    <property type="molecule type" value="Genomic_DNA"/>
</dbReference>
<feature type="chain" id="PRO_5009522984" description="DUF5667 domain-containing protein" evidence="2">
    <location>
        <begin position="30"/>
        <end position="240"/>
    </location>
</feature>
<accession>A0A1F6ALZ9</accession>
<evidence type="ECO:0000313" key="5">
    <source>
        <dbReference type="Proteomes" id="UP000176609"/>
    </source>
</evidence>
<evidence type="ECO:0000256" key="2">
    <source>
        <dbReference type="SAM" id="SignalP"/>
    </source>
</evidence>
<evidence type="ECO:0000313" key="4">
    <source>
        <dbReference type="EMBL" id="OGG25719.1"/>
    </source>
</evidence>
<evidence type="ECO:0000256" key="1">
    <source>
        <dbReference type="SAM" id="MobiDB-lite"/>
    </source>
</evidence>
<feature type="region of interest" description="Disordered" evidence="1">
    <location>
        <begin position="208"/>
        <end position="240"/>
    </location>
</feature>
<dbReference type="Pfam" id="PF18915">
    <property type="entry name" value="DUF5667"/>
    <property type="match status" value="1"/>
</dbReference>
<feature type="domain" description="DUF5667" evidence="3">
    <location>
        <begin position="44"/>
        <end position="137"/>
    </location>
</feature>
<organism evidence="4 5">
    <name type="scientific">Candidatus Gottesmanbacteria bacterium RIFCSPLOWO2_01_FULL_39_12b</name>
    <dbReference type="NCBI Taxonomy" id="1798388"/>
    <lineage>
        <taxon>Bacteria</taxon>
        <taxon>Candidatus Gottesmaniibacteriota</taxon>
    </lineage>
</organism>
<keyword evidence="2" id="KW-0732">Signal</keyword>
<comment type="caution">
    <text evidence="4">The sequence shown here is derived from an EMBL/GenBank/DDBJ whole genome shotgun (WGS) entry which is preliminary data.</text>
</comment>
<feature type="signal peptide" evidence="2">
    <location>
        <begin position="1"/>
        <end position="29"/>
    </location>
</feature>
<gene>
    <name evidence="4" type="ORF">A2960_05210</name>
</gene>
<dbReference type="AlphaFoldDB" id="A0A1F6ALZ9"/>
<dbReference type="InterPro" id="IPR043725">
    <property type="entry name" value="DUF5667"/>
</dbReference>
<evidence type="ECO:0000259" key="3">
    <source>
        <dbReference type="Pfam" id="PF18915"/>
    </source>
</evidence>
<proteinExistence type="predicted"/>
<dbReference type="Proteomes" id="UP000176609">
    <property type="component" value="Unassembled WGS sequence"/>
</dbReference>
<name>A0A1F6ALZ9_9BACT</name>
<reference evidence="4 5" key="1">
    <citation type="journal article" date="2016" name="Nat. Commun.">
        <title>Thousands of microbial genomes shed light on interconnected biogeochemical processes in an aquifer system.</title>
        <authorList>
            <person name="Anantharaman K."/>
            <person name="Brown C.T."/>
            <person name="Hug L.A."/>
            <person name="Sharon I."/>
            <person name="Castelle C.J."/>
            <person name="Probst A.J."/>
            <person name="Thomas B.C."/>
            <person name="Singh A."/>
            <person name="Wilkins M.J."/>
            <person name="Karaoz U."/>
            <person name="Brodie E.L."/>
            <person name="Williams K.H."/>
            <person name="Hubbard S.S."/>
            <person name="Banfield J.F."/>
        </authorList>
    </citation>
    <scope>NUCLEOTIDE SEQUENCE [LARGE SCALE GENOMIC DNA]</scope>
</reference>